<comment type="cofactor">
    <cofactor evidence="1">
        <name>NAD(+)</name>
        <dbReference type="ChEBI" id="CHEBI:57540"/>
    </cofactor>
</comment>
<dbReference type="PANTHER" id="PTHR43725">
    <property type="entry name" value="UDP-GLUCOSE 4-EPIMERASE"/>
    <property type="match status" value="1"/>
</dbReference>
<gene>
    <name evidence="7" type="ORF">UFOPK3752_02110</name>
    <name evidence="8" type="ORF">UFOPK4150_00648</name>
</gene>
<name>A0A6J7RF70_9ZZZZ</name>
<evidence type="ECO:0000259" key="6">
    <source>
        <dbReference type="Pfam" id="PF01370"/>
    </source>
</evidence>
<comment type="similarity">
    <text evidence="2">Belongs to the NAD(P)-dependent epimerase/dehydratase family.</text>
</comment>
<evidence type="ECO:0000256" key="5">
    <source>
        <dbReference type="ARBA" id="ARBA00023277"/>
    </source>
</evidence>
<evidence type="ECO:0000256" key="2">
    <source>
        <dbReference type="ARBA" id="ARBA00007637"/>
    </source>
</evidence>
<dbReference type="InterPro" id="IPR001509">
    <property type="entry name" value="Epimerase_deHydtase"/>
</dbReference>
<dbReference type="PANTHER" id="PTHR43725:SF53">
    <property type="entry name" value="UDP-ARABINOSE 4-EPIMERASE 1"/>
    <property type="match status" value="1"/>
</dbReference>
<evidence type="ECO:0000256" key="1">
    <source>
        <dbReference type="ARBA" id="ARBA00001911"/>
    </source>
</evidence>
<evidence type="ECO:0000256" key="4">
    <source>
        <dbReference type="ARBA" id="ARBA00023235"/>
    </source>
</evidence>
<keyword evidence="3" id="KW-0520">NAD</keyword>
<dbReference type="NCBIfam" id="TIGR01179">
    <property type="entry name" value="galE"/>
    <property type="match status" value="1"/>
</dbReference>
<organism evidence="8">
    <name type="scientific">freshwater metagenome</name>
    <dbReference type="NCBI Taxonomy" id="449393"/>
    <lineage>
        <taxon>unclassified sequences</taxon>
        <taxon>metagenomes</taxon>
        <taxon>ecological metagenomes</taxon>
    </lineage>
</organism>
<accession>A0A6J7RF70</accession>
<evidence type="ECO:0000256" key="3">
    <source>
        <dbReference type="ARBA" id="ARBA00023027"/>
    </source>
</evidence>
<dbReference type="GO" id="GO:0003978">
    <property type="term" value="F:UDP-glucose 4-epimerase activity"/>
    <property type="evidence" value="ECO:0007669"/>
    <property type="project" value="InterPro"/>
</dbReference>
<dbReference type="GO" id="GO:0033499">
    <property type="term" value="P:galactose catabolic process via UDP-galactose, Leloir pathway"/>
    <property type="evidence" value="ECO:0007669"/>
    <property type="project" value="TreeGrafter"/>
</dbReference>
<dbReference type="Pfam" id="PF01370">
    <property type="entry name" value="Epimerase"/>
    <property type="match status" value="1"/>
</dbReference>
<dbReference type="InterPro" id="IPR036291">
    <property type="entry name" value="NAD(P)-bd_dom_sf"/>
</dbReference>
<sequence length="334" mass="35651">MTWLVTGGAGYVGSHVVRAFIDNDIKVMVYDDFSSGRREFVPSGVPIIEASITDADSLAQVLHTPGITGVVHVAGLKYAGVSVQDPLEFYRVNVEGTRVLLAQCVAADVRNFVFSSSASVFGTPDVDLVTEESALNPESPYGESKVIGEWLLRDLARAEALQGRPPFRHTSLRYFNVVGSGAPGVYDVSPHNLFPILLDAVSEERRPELFGDDYATPDGSCVRDYIHVADVAAAHVLAARALAADRSLAPAYNLGRGEGVSVREIIAAVEAVVGRAVPYDVGPRRAGDPARIVTSADLARAELGWKASEDLLEMVASAWKAWTDASVEGSARLG</sequence>
<keyword evidence="5" id="KW-0119">Carbohydrate metabolism</keyword>
<dbReference type="EMBL" id="CAFBND010000130">
    <property type="protein sequence ID" value="CAB4958291.1"/>
    <property type="molecule type" value="Genomic_DNA"/>
</dbReference>
<dbReference type="SUPFAM" id="SSF51735">
    <property type="entry name" value="NAD(P)-binding Rossmann-fold domains"/>
    <property type="match status" value="1"/>
</dbReference>
<evidence type="ECO:0000313" key="7">
    <source>
        <dbReference type="EMBL" id="CAB4958291.1"/>
    </source>
</evidence>
<keyword evidence="4" id="KW-0413">Isomerase</keyword>
<dbReference type="EMBL" id="CAFBPU010000010">
    <property type="protein sequence ID" value="CAB5027382.1"/>
    <property type="molecule type" value="Genomic_DNA"/>
</dbReference>
<proteinExistence type="inferred from homology"/>
<dbReference type="Gene3D" id="3.90.25.10">
    <property type="entry name" value="UDP-galactose 4-epimerase, domain 1"/>
    <property type="match status" value="1"/>
</dbReference>
<dbReference type="AlphaFoldDB" id="A0A6J7RF70"/>
<dbReference type="InterPro" id="IPR005886">
    <property type="entry name" value="UDP_G4E"/>
</dbReference>
<evidence type="ECO:0000313" key="8">
    <source>
        <dbReference type="EMBL" id="CAB5027382.1"/>
    </source>
</evidence>
<reference evidence="8" key="1">
    <citation type="submission" date="2020-05" db="EMBL/GenBank/DDBJ databases">
        <authorList>
            <person name="Chiriac C."/>
            <person name="Salcher M."/>
            <person name="Ghai R."/>
            <person name="Kavagutti S V."/>
        </authorList>
    </citation>
    <scope>NUCLEOTIDE SEQUENCE</scope>
</reference>
<protein>
    <submittedName>
        <fullName evidence="8">Unannotated protein</fullName>
    </submittedName>
</protein>
<feature type="domain" description="NAD-dependent epimerase/dehydratase" evidence="6">
    <location>
        <begin position="3"/>
        <end position="255"/>
    </location>
</feature>
<dbReference type="Gene3D" id="3.40.50.720">
    <property type="entry name" value="NAD(P)-binding Rossmann-like Domain"/>
    <property type="match status" value="1"/>
</dbReference>